<keyword evidence="3" id="KW-1185">Reference proteome</keyword>
<sequence length="86" mass="9340">MVGVPFILDVCSLLSFSKKKSHKPSCLSFKEEFFHTELLLTLMIDNVAVGKELVPHRNNNIGGGASTSNSNNAGEESHGLQHQSKS</sequence>
<feature type="compositionally biased region" description="Polar residues" evidence="1">
    <location>
        <begin position="66"/>
        <end position="86"/>
    </location>
</feature>
<accession>A0A8J5FU19</accession>
<organism evidence="2 3">
    <name type="scientific">Zingiber officinale</name>
    <name type="common">Ginger</name>
    <name type="synonym">Amomum zingiber</name>
    <dbReference type="NCBI Taxonomy" id="94328"/>
    <lineage>
        <taxon>Eukaryota</taxon>
        <taxon>Viridiplantae</taxon>
        <taxon>Streptophyta</taxon>
        <taxon>Embryophyta</taxon>
        <taxon>Tracheophyta</taxon>
        <taxon>Spermatophyta</taxon>
        <taxon>Magnoliopsida</taxon>
        <taxon>Liliopsida</taxon>
        <taxon>Zingiberales</taxon>
        <taxon>Zingiberaceae</taxon>
        <taxon>Zingiber</taxon>
    </lineage>
</organism>
<proteinExistence type="predicted"/>
<evidence type="ECO:0000313" key="3">
    <source>
        <dbReference type="Proteomes" id="UP000734854"/>
    </source>
</evidence>
<evidence type="ECO:0000256" key="1">
    <source>
        <dbReference type="SAM" id="MobiDB-lite"/>
    </source>
</evidence>
<evidence type="ECO:0000313" key="2">
    <source>
        <dbReference type="EMBL" id="KAG6494309.1"/>
    </source>
</evidence>
<gene>
    <name evidence="2" type="ORF">ZIOFF_049333</name>
</gene>
<protein>
    <submittedName>
        <fullName evidence="2">Uncharacterized protein</fullName>
    </submittedName>
</protein>
<comment type="caution">
    <text evidence="2">The sequence shown here is derived from an EMBL/GenBank/DDBJ whole genome shotgun (WGS) entry which is preliminary data.</text>
</comment>
<dbReference type="EMBL" id="JACMSC010000013">
    <property type="protein sequence ID" value="KAG6494309.1"/>
    <property type="molecule type" value="Genomic_DNA"/>
</dbReference>
<reference evidence="2 3" key="1">
    <citation type="submission" date="2020-08" db="EMBL/GenBank/DDBJ databases">
        <title>Plant Genome Project.</title>
        <authorList>
            <person name="Zhang R.-G."/>
        </authorList>
    </citation>
    <scope>NUCLEOTIDE SEQUENCE [LARGE SCALE GENOMIC DNA]</scope>
    <source>
        <tissue evidence="2">Rhizome</tissue>
    </source>
</reference>
<name>A0A8J5FU19_ZINOF</name>
<dbReference type="AlphaFoldDB" id="A0A8J5FU19"/>
<dbReference type="Proteomes" id="UP000734854">
    <property type="component" value="Unassembled WGS sequence"/>
</dbReference>
<feature type="region of interest" description="Disordered" evidence="1">
    <location>
        <begin position="55"/>
        <end position="86"/>
    </location>
</feature>